<reference evidence="13 14" key="1">
    <citation type="submission" date="2009-02" db="EMBL/GenBank/DDBJ databases">
        <title>The Genome Sequence of Oxalobacter formigenes OXCC13.</title>
        <authorList>
            <consortium name="The Broad Institute Genome Sequencing Platform"/>
            <person name="Ward D."/>
            <person name="Young S.K."/>
            <person name="Kodira C.D."/>
            <person name="Zeng Q."/>
            <person name="Koehrsen M."/>
            <person name="Alvarado L."/>
            <person name="Berlin A."/>
            <person name="Borenstein D."/>
            <person name="Chen Z."/>
            <person name="Engels R."/>
            <person name="Freedman E."/>
            <person name="Gellesch M."/>
            <person name="Goldberg J."/>
            <person name="Griggs A."/>
            <person name="Gujja S."/>
            <person name="Heiman D."/>
            <person name="Hepburn T."/>
            <person name="Howarth C."/>
            <person name="Jen D."/>
            <person name="Larson L."/>
            <person name="Lewis B."/>
            <person name="Mehta T."/>
            <person name="Park D."/>
            <person name="Pearson M."/>
            <person name="Roberts A."/>
            <person name="Saif S."/>
            <person name="Shea T."/>
            <person name="Shenoy N."/>
            <person name="Sisk P."/>
            <person name="Stolte C."/>
            <person name="Sykes S."/>
            <person name="Walk T."/>
            <person name="White J."/>
            <person name="Yandava C."/>
            <person name="Allison M.J."/>
            <person name="Lander E."/>
            <person name="Nusbaum C."/>
            <person name="Galagan J."/>
            <person name="Birren B."/>
        </authorList>
    </citation>
    <scope>NUCLEOTIDE SEQUENCE [LARGE SCALE GENOMIC DNA]</scope>
    <source>
        <strain evidence="13 14">OXCC13</strain>
    </source>
</reference>
<keyword evidence="9" id="KW-0627">Porphyrin biosynthesis</keyword>
<comment type="pathway">
    <text evidence="3">Porphyrin-containing compound metabolism; protoheme biosynthesis.</text>
</comment>
<dbReference type="Pfam" id="PF13181">
    <property type="entry name" value="TPR_8"/>
    <property type="match status" value="2"/>
</dbReference>
<dbReference type="RefSeq" id="WP_005879445.1">
    <property type="nucleotide sequence ID" value="NZ_CP019430.1"/>
</dbReference>
<keyword evidence="10" id="KW-0802">TPR repeat</keyword>
<evidence type="ECO:0000256" key="10">
    <source>
        <dbReference type="PROSITE-ProRule" id="PRU00339"/>
    </source>
</evidence>
<feature type="repeat" description="TPR" evidence="10">
    <location>
        <begin position="329"/>
        <end position="362"/>
    </location>
</feature>
<evidence type="ECO:0000256" key="4">
    <source>
        <dbReference type="ARBA" id="ARBA00022475"/>
    </source>
</evidence>
<evidence type="ECO:0000256" key="8">
    <source>
        <dbReference type="ARBA" id="ARBA00023136"/>
    </source>
</evidence>
<dbReference type="HOGENOM" id="CLU_037501_0_1_4"/>
<keyword evidence="4" id="KW-1003">Cell membrane</keyword>
<evidence type="ECO:0000256" key="3">
    <source>
        <dbReference type="ARBA" id="ARBA00004744"/>
    </source>
</evidence>
<dbReference type="EMBL" id="GG658170">
    <property type="protein sequence ID" value="EEO29137.1"/>
    <property type="molecule type" value="Genomic_DNA"/>
</dbReference>
<evidence type="ECO:0000256" key="2">
    <source>
        <dbReference type="ARBA" id="ARBA00004429"/>
    </source>
</evidence>
<comment type="subcellular location">
    <subcellularLocation>
        <location evidence="2">Cell inner membrane</location>
        <topology evidence="2">Multi-pass membrane protein</topology>
    </subcellularLocation>
</comment>
<evidence type="ECO:0000259" key="12">
    <source>
        <dbReference type="Pfam" id="PF07219"/>
    </source>
</evidence>
<evidence type="ECO:0000256" key="9">
    <source>
        <dbReference type="ARBA" id="ARBA00023244"/>
    </source>
</evidence>
<accession>C3X7G1</accession>
<dbReference type="InterPro" id="IPR011990">
    <property type="entry name" value="TPR-like_helical_dom_sf"/>
</dbReference>
<protein>
    <submittedName>
        <fullName evidence="13">Putative hemY protein</fullName>
    </submittedName>
</protein>
<keyword evidence="6 11" id="KW-0812">Transmembrane</keyword>
<dbReference type="GO" id="GO:0005886">
    <property type="term" value="C:plasma membrane"/>
    <property type="evidence" value="ECO:0007669"/>
    <property type="project" value="UniProtKB-SubCell"/>
</dbReference>
<sequence length="401" mass="46173">MRIFLWILGLFATAVGLAVLVRFNAGNVVFFWPPYRVDISLNFFLLLLVLLIILLFLVFKAIHMALRLPSRISQIREQKKEQESNQALRQSLKALFEGRFVQAQKAAEKAWEWEKNRGYAALIGARASQAVQQYDKRDEYLKSIEDNEDYDTACLVTKAELYIDEHQPHKALDVISDLNANGTRHIHVQRLSLKANQQIGNWKEVLRLVQSLDKHHSIRAVLSEKLKEAAYVNLFDTAAPDAESVALVWQDVPEQEREKPAVAISAAKAFYHCMLPKKSEEILYRVLDKFWDDRLVNAFVEFAESREPDDLTVQAGHCERWLEKYGRQPQLLLALGVLASRQKQFDKSASCFEEAISLTSDRKLLYQAHLLLAQLHDRLGHEEKAVRHYREASISRQILKA</sequence>
<dbReference type="PROSITE" id="PS50005">
    <property type="entry name" value="TPR"/>
    <property type="match status" value="1"/>
</dbReference>
<dbReference type="SMART" id="SM00028">
    <property type="entry name" value="TPR"/>
    <property type="match status" value="2"/>
</dbReference>
<evidence type="ECO:0000256" key="7">
    <source>
        <dbReference type="ARBA" id="ARBA00022989"/>
    </source>
</evidence>
<dbReference type="OrthoDB" id="7053339at2"/>
<dbReference type="SUPFAM" id="SSF48452">
    <property type="entry name" value="TPR-like"/>
    <property type="match status" value="1"/>
</dbReference>
<keyword evidence="5" id="KW-0997">Cell inner membrane</keyword>
<keyword evidence="8 11" id="KW-0472">Membrane</keyword>
<name>C3X7G1_OXAFO</name>
<dbReference type="eggNOG" id="COG3071">
    <property type="taxonomic scope" value="Bacteria"/>
</dbReference>
<dbReference type="Gene3D" id="1.25.40.10">
    <property type="entry name" value="Tetratricopeptide repeat domain"/>
    <property type="match status" value="1"/>
</dbReference>
<organism evidence="13 14">
    <name type="scientific">Oxalobacter formigenes OXCC13</name>
    <dbReference type="NCBI Taxonomy" id="556269"/>
    <lineage>
        <taxon>Bacteria</taxon>
        <taxon>Pseudomonadati</taxon>
        <taxon>Pseudomonadota</taxon>
        <taxon>Betaproteobacteria</taxon>
        <taxon>Burkholderiales</taxon>
        <taxon>Oxalobacteraceae</taxon>
        <taxon>Oxalobacter</taxon>
    </lineage>
</organism>
<keyword evidence="14" id="KW-1185">Reference proteome</keyword>
<evidence type="ECO:0000256" key="5">
    <source>
        <dbReference type="ARBA" id="ARBA00022519"/>
    </source>
</evidence>
<dbReference type="Pfam" id="PF07219">
    <property type="entry name" value="HemY_N"/>
    <property type="match status" value="1"/>
</dbReference>
<evidence type="ECO:0000256" key="11">
    <source>
        <dbReference type="SAM" id="Phobius"/>
    </source>
</evidence>
<dbReference type="AlphaFoldDB" id="C3X7G1"/>
<dbReference type="UniPathway" id="UPA00252"/>
<dbReference type="InterPro" id="IPR019734">
    <property type="entry name" value="TPR_rpt"/>
</dbReference>
<evidence type="ECO:0000256" key="6">
    <source>
        <dbReference type="ARBA" id="ARBA00022692"/>
    </source>
</evidence>
<dbReference type="GO" id="GO:0042168">
    <property type="term" value="P:heme metabolic process"/>
    <property type="evidence" value="ECO:0007669"/>
    <property type="project" value="InterPro"/>
</dbReference>
<evidence type="ECO:0000256" key="1">
    <source>
        <dbReference type="ARBA" id="ARBA00002962"/>
    </source>
</evidence>
<dbReference type="GeneID" id="77135941"/>
<dbReference type="InterPro" id="IPR005254">
    <property type="entry name" value="Heme_biosyn_assoc_TPR_pro"/>
</dbReference>
<dbReference type="Proteomes" id="UP000005089">
    <property type="component" value="Unassembled WGS sequence"/>
</dbReference>
<feature type="transmembrane region" description="Helical" evidence="11">
    <location>
        <begin position="41"/>
        <end position="62"/>
    </location>
</feature>
<gene>
    <name evidence="13" type="ORF">OFBG_00165</name>
</gene>
<feature type="domain" description="HemY N-terminal" evidence="12">
    <location>
        <begin position="26"/>
        <end position="130"/>
    </location>
</feature>
<evidence type="ECO:0000313" key="14">
    <source>
        <dbReference type="Proteomes" id="UP000005089"/>
    </source>
</evidence>
<keyword evidence="7 11" id="KW-1133">Transmembrane helix</keyword>
<evidence type="ECO:0000313" key="13">
    <source>
        <dbReference type="EMBL" id="EEO29137.1"/>
    </source>
</evidence>
<comment type="function">
    <text evidence="1">Involved in a late step of protoheme IX synthesis.</text>
</comment>
<proteinExistence type="predicted"/>
<dbReference type="STRING" id="847.BRW83_2114"/>
<dbReference type="NCBIfam" id="TIGR00540">
    <property type="entry name" value="TPR_hemY_coli"/>
    <property type="match status" value="1"/>
</dbReference>
<dbReference type="GO" id="GO:0006779">
    <property type="term" value="P:porphyrin-containing compound biosynthetic process"/>
    <property type="evidence" value="ECO:0007669"/>
    <property type="project" value="UniProtKB-KW"/>
</dbReference>
<dbReference type="InterPro" id="IPR010817">
    <property type="entry name" value="HemY_N"/>
</dbReference>